<sequence length="253" mass="28161">MKRIAVISGTTSGLGRQYVPALISEYPAIDEIWMIARREERLQEIQADYPDMNFKIIPLDLTLDESYTTLEILLAEEKPHIYALINNAGVAFNGDVADVPLKYLIAMCNLNVKGTTALTRLCLPYIQKGGFILNVSSASSFAPNPHMDVYSATKAYIASFSYGLREELRPAGINVCTALPGRMKTEMDQKLNTGKREGVFNLVPSLDVPLFAHRTVRAAMAGKGSYTMNWFYKTYRVVAKILPTELIVHFSAI</sequence>
<name>A0A0R1NAB7_9LACO</name>
<comment type="caution">
    <text evidence="4">The sequence shown here is derived from an EMBL/GenBank/DDBJ whole genome shotgun (WGS) entry which is preliminary data.</text>
</comment>
<dbReference type="Gene3D" id="3.40.50.720">
    <property type="entry name" value="NAD(P)-binding Rossmann-like Domain"/>
    <property type="match status" value="1"/>
</dbReference>
<dbReference type="PANTHER" id="PTHR44196:SF1">
    <property type="entry name" value="DEHYDROGENASE_REDUCTASE SDR FAMILY MEMBER 7B"/>
    <property type="match status" value="1"/>
</dbReference>
<dbReference type="RefSeq" id="WP_235812220.1">
    <property type="nucleotide sequence ID" value="NZ_AZEC01000004.1"/>
</dbReference>
<dbReference type="GO" id="GO:0016491">
    <property type="term" value="F:oxidoreductase activity"/>
    <property type="evidence" value="ECO:0007669"/>
    <property type="project" value="UniProtKB-KW"/>
</dbReference>
<evidence type="ECO:0000313" key="4">
    <source>
        <dbReference type="EMBL" id="KRL13368.1"/>
    </source>
</evidence>
<evidence type="ECO:0000313" key="5">
    <source>
        <dbReference type="Proteomes" id="UP000051330"/>
    </source>
</evidence>
<dbReference type="PRINTS" id="PR00081">
    <property type="entry name" value="GDHRDH"/>
</dbReference>
<dbReference type="AlphaFoldDB" id="A0A0R1NAB7"/>
<organism evidence="4 5">
    <name type="scientific">Schleiferilactobacillus perolens DSM 12744</name>
    <dbReference type="NCBI Taxonomy" id="1423792"/>
    <lineage>
        <taxon>Bacteria</taxon>
        <taxon>Bacillati</taxon>
        <taxon>Bacillota</taxon>
        <taxon>Bacilli</taxon>
        <taxon>Lactobacillales</taxon>
        <taxon>Lactobacillaceae</taxon>
        <taxon>Schleiferilactobacillus</taxon>
    </lineage>
</organism>
<dbReference type="InterPro" id="IPR020904">
    <property type="entry name" value="Sc_DH/Rdtase_CS"/>
</dbReference>
<reference evidence="4 5" key="1">
    <citation type="journal article" date="2015" name="Genome Announc.">
        <title>Expanding the biotechnology potential of lactobacilli through comparative genomics of 213 strains and associated genera.</title>
        <authorList>
            <person name="Sun Z."/>
            <person name="Harris H.M."/>
            <person name="McCann A."/>
            <person name="Guo C."/>
            <person name="Argimon S."/>
            <person name="Zhang W."/>
            <person name="Yang X."/>
            <person name="Jeffery I.B."/>
            <person name="Cooney J.C."/>
            <person name="Kagawa T.F."/>
            <person name="Liu W."/>
            <person name="Song Y."/>
            <person name="Salvetti E."/>
            <person name="Wrobel A."/>
            <person name="Rasinkangas P."/>
            <person name="Parkhill J."/>
            <person name="Rea M.C."/>
            <person name="O'Sullivan O."/>
            <person name="Ritari J."/>
            <person name="Douillard F.P."/>
            <person name="Paul Ross R."/>
            <person name="Yang R."/>
            <person name="Briner A.E."/>
            <person name="Felis G.E."/>
            <person name="de Vos W.M."/>
            <person name="Barrangou R."/>
            <person name="Klaenhammer T.R."/>
            <person name="Caufield P.W."/>
            <person name="Cui Y."/>
            <person name="Zhang H."/>
            <person name="O'Toole P.W."/>
        </authorList>
    </citation>
    <scope>NUCLEOTIDE SEQUENCE [LARGE SCALE GENOMIC DNA]</scope>
    <source>
        <strain evidence="4 5">DSM 12744</strain>
    </source>
</reference>
<evidence type="ECO:0000256" key="3">
    <source>
        <dbReference type="RuleBase" id="RU000363"/>
    </source>
</evidence>
<accession>A0A0R1NAB7</accession>
<dbReference type="Pfam" id="PF00106">
    <property type="entry name" value="adh_short"/>
    <property type="match status" value="1"/>
</dbReference>
<dbReference type="Proteomes" id="UP000051330">
    <property type="component" value="Unassembled WGS sequence"/>
</dbReference>
<dbReference type="STRING" id="1423792.FD09_GL002199"/>
<evidence type="ECO:0000256" key="1">
    <source>
        <dbReference type="ARBA" id="ARBA00006484"/>
    </source>
</evidence>
<keyword evidence="2" id="KW-0560">Oxidoreductase</keyword>
<gene>
    <name evidence="4" type="ORF">FD09_GL002199</name>
</gene>
<dbReference type="GO" id="GO:0016020">
    <property type="term" value="C:membrane"/>
    <property type="evidence" value="ECO:0007669"/>
    <property type="project" value="TreeGrafter"/>
</dbReference>
<keyword evidence="5" id="KW-1185">Reference proteome</keyword>
<dbReference type="PANTHER" id="PTHR44196">
    <property type="entry name" value="DEHYDROGENASE/REDUCTASE SDR FAMILY MEMBER 7B"/>
    <property type="match status" value="1"/>
</dbReference>
<dbReference type="PRINTS" id="PR00080">
    <property type="entry name" value="SDRFAMILY"/>
</dbReference>
<dbReference type="PROSITE" id="PS00061">
    <property type="entry name" value="ADH_SHORT"/>
    <property type="match status" value="1"/>
</dbReference>
<dbReference type="InterPro" id="IPR036291">
    <property type="entry name" value="NAD(P)-bd_dom_sf"/>
</dbReference>
<dbReference type="InterPro" id="IPR002347">
    <property type="entry name" value="SDR_fam"/>
</dbReference>
<protein>
    <submittedName>
        <fullName evidence="4">Uncharacterized protein</fullName>
    </submittedName>
</protein>
<comment type="similarity">
    <text evidence="1 3">Belongs to the short-chain dehydrogenases/reductases (SDR) family.</text>
</comment>
<evidence type="ECO:0000256" key="2">
    <source>
        <dbReference type="ARBA" id="ARBA00023002"/>
    </source>
</evidence>
<dbReference type="EMBL" id="AZEC01000004">
    <property type="protein sequence ID" value="KRL13368.1"/>
    <property type="molecule type" value="Genomic_DNA"/>
</dbReference>
<dbReference type="PATRIC" id="fig|1423792.3.peg.2239"/>
<dbReference type="SUPFAM" id="SSF51735">
    <property type="entry name" value="NAD(P)-binding Rossmann-fold domains"/>
    <property type="match status" value="1"/>
</dbReference>
<proteinExistence type="inferred from homology"/>